<dbReference type="GO" id="GO:0016747">
    <property type="term" value="F:acyltransferase activity, transferring groups other than amino-acyl groups"/>
    <property type="evidence" value="ECO:0007669"/>
    <property type="project" value="InterPro"/>
</dbReference>
<feature type="transmembrane region" description="Helical" evidence="1">
    <location>
        <begin position="12"/>
        <end position="36"/>
    </location>
</feature>
<dbReference type="AlphaFoldDB" id="A0A345RTW2"/>
<dbReference type="KEGG" id="pke:DLD99_20345"/>
<feature type="domain" description="Acyltransferase 3" evidence="2">
    <location>
        <begin position="18"/>
        <end position="360"/>
    </location>
</feature>
<dbReference type="PANTHER" id="PTHR23028">
    <property type="entry name" value="ACETYLTRANSFERASE"/>
    <property type="match status" value="1"/>
</dbReference>
<name>A0A345RTW2_9PSED</name>
<dbReference type="GO" id="GO:0016020">
    <property type="term" value="C:membrane"/>
    <property type="evidence" value="ECO:0007669"/>
    <property type="project" value="TreeGrafter"/>
</dbReference>
<dbReference type="PANTHER" id="PTHR23028:SF53">
    <property type="entry name" value="ACYL_TRANSF_3 DOMAIN-CONTAINING PROTEIN"/>
    <property type="match status" value="1"/>
</dbReference>
<keyword evidence="4" id="KW-1185">Reference proteome</keyword>
<keyword evidence="1" id="KW-1133">Transmembrane helix</keyword>
<accession>A0A345RTW2</accession>
<feature type="transmembrane region" description="Helical" evidence="1">
    <location>
        <begin position="272"/>
        <end position="293"/>
    </location>
</feature>
<feature type="transmembrane region" description="Helical" evidence="1">
    <location>
        <begin position="344"/>
        <end position="365"/>
    </location>
</feature>
<feature type="transmembrane region" description="Helical" evidence="1">
    <location>
        <begin position="42"/>
        <end position="62"/>
    </location>
</feature>
<keyword evidence="1" id="KW-0812">Transmembrane</keyword>
<gene>
    <name evidence="3" type="ORF">DLD99_20345</name>
</gene>
<feature type="transmembrane region" description="Helical" evidence="1">
    <location>
        <begin position="305"/>
        <end position="324"/>
    </location>
</feature>
<evidence type="ECO:0000313" key="3">
    <source>
        <dbReference type="EMBL" id="AXI62728.1"/>
    </source>
</evidence>
<dbReference type="RefSeq" id="WP_114884637.1">
    <property type="nucleotide sequence ID" value="NZ_CP029608.1"/>
</dbReference>
<feature type="transmembrane region" description="Helical" evidence="1">
    <location>
        <begin position="201"/>
        <end position="226"/>
    </location>
</feature>
<dbReference type="EMBL" id="CP029608">
    <property type="protein sequence ID" value="AXI62728.1"/>
    <property type="molecule type" value="Genomic_DNA"/>
</dbReference>
<keyword evidence="1" id="KW-0472">Membrane</keyword>
<dbReference type="InterPro" id="IPR002656">
    <property type="entry name" value="Acyl_transf_3_dom"/>
</dbReference>
<organism evidence="3 4">
    <name type="scientific">Pseudomonas kribbensis</name>
    <dbReference type="NCBI Taxonomy" id="1628086"/>
    <lineage>
        <taxon>Bacteria</taxon>
        <taxon>Pseudomonadati</taxon>
        <taxon>Pseudomonadota</taxon>
        <taxon>Gammaproteobacteria</taxon>
        <taxon>Pseudomonadales</taxon>
        <taxon>Pseudomonadaceae</taxon>
        <taxon>Pseudomonas</taxon>
    </lineage>
</organism>
<reference evidence="3 4" key="1">
    <citation type="submission" date="2018-05" db="EMBL/GenBank/DDBJ databases">
        <title>Complete genome sequence of Pseudomonas kribbensis 46-2(T).</title>
        <authorList>
            <person name="Jeong H."/>
            <person name="Lee S.-G."/>
            <person name="Rha E."/>
            <person name="Kim H."/>
        </authorList>
    </citation>
    <scope>NUCLEOTIDE SEQUENCE [LARGE SCALE GENOMIC DNA]</scope>
    <source>
        <strain evidence="3 4">46-2</strain>
    </source>
</reference>
<feature type="transmembrane region" description="Helical" evidence="1">
    <location>
        <begin position="238"/>
        <end position="256"/>
    </location>
</feature>
<evidence type="ECO:0000259" key="2">
    <source>
        <dbReference type="Pfam" id="PF01757"/>
    </source>
</evidence>
<dbReference type="GO" id="GO:0009103">
    <property type="term" value="P:lipopolysaccharide biosynthetic process"/>
    <property type="evidence" value="ECO:0007669"/>
    <property type="project" value="TreeGrafter"/>
</dbReference>
<dbReference type="Proteomes" id="UP000253720">
    <property type="component" value="Chromosome"/>
</dbReference>
<dbReference type="InterPro" id="IPR050879">
    <property type="entry name" value="Acyltransferase_3"/>
</dbReference>
<feature type="transmembrane region" description="Helical" evidence="1">
    <location>
        <begin position="149"/>
        <end position="166"/>
    </location>
</feature>
<feature type="transmembrane region" description="Helical" evidence="1">
    <location>
        <begin position="83"/>
        <end position="108"/>
    </location>
</feature>
<sequence>MGYIKEHWGYLTGVGAYPGVDCLRAMAVALVVLYHFHLFPVGWVGVDIFFVLSGFLIGGIILDKTTSGRFDFVEFYKKRALRILPIYYFIMLLCFVLKAGGVFDFIAVKSMISGMLFLQTTGPYFFPGYFNINEAYIPGGSWSLVIEEMFYLIAPLAIVLVSYLSGKKPWPMLVALVVAYLSGIAVRAAMTSGFAPDDSSWYFASFIQFHSRYDELAVGVLAAAYLRFARDVRSQSAWWISAAIILSFLFLVYIYGKPAFLEKPFLITRDTLWLPTLLGAIGACFVLGAYWVPLQAKPIVLLARLSYPLYLVHILFLEITNRYVGSGLLRWMADTFTEHGLSVIRITICVFLSYLVSLLVEYPFIRMYKKKDNKRVSEDGMEVAPV</sequence>
<proteinExistence type="predicted"/>
<feature type="transmembrane region" description="Helical" evidence="1">
    <location>
        <begin position="173"/>
        <end position="195"/>
    </location>
</feature>
<dbReference type="Pfam" id="PF01757">
    <property type="entry name" value="Acyl_transf_3"/>
    <property type="match status" value="1"/>
</dbReference>
<evidence type="ECO:0000256" key="1">
    <source>
        <dbReference type="SAM" id="Phobius"/>
    </source>
</evidence>
<evidence type="ECO:0000313" key="4">
    <source>
        <dbReference type="Proteomes" id="UP000253720"/>
    </source>
</evidence>
<protein>
    <recommendedName>
        <fullName evidence="2">Acyltransferase 3 domain-containing protein</fullName>
    </recommendedName>
</protein>